<evidence type="ECO:0000256" key="1">
    <source>
        <dbReference type="ARBA" id="ARBA00008779"/>
    </source>
</evidence>
<name>A0AAP8MF48_9GAMM</name>
<dbReference type="AlphaFoldDB" id="A0AAP8MF48"/>
<dbReference type="InterPro" id="IPR017850">
    <property type="entry name" value="Alkaline_phosphatase_core_sf"/>
</dbReference>
<accession>A0AAP8MF48</accession>
<organism evidence="3 4">
    <name type="scientific">Halioglobus japonicus</name>
    <dbReference type="NCBI Taxonomy" id="930805"/>
    <lineage>
        <taxon>Bacteria</taxon>
        <taxon>Pseudomonadati</taxon>
        <taxon>Pseudomonadota</taxon>
        <taxon>Gammaproteobacteria</taxon>
        <taxon>Cellvibrionales</taxon>
        <taxon>Halieaceae</taxon>
        <taxon>Halioglobus</taxon>
    </lineage>
</organism>
<dbReference type="InterPro" id="IPR000917">
    <property type="entry name" value="Sulfatase_N"/>
</dbReference>
<dbReference type="InterPro" id="IPR050738">
    <property type="entry name" value="Sulfatase"/>
</dbReference>
<dbReference type="PANTHER" id="PTHR42693">
    <property type="entry name" value="ARYLSULFATASE FAMILY MEMBER"/>
    <property type="match status" value="1"/>
</dbReference>
<reference evidence="3 4" key="1">
    <citation type="submission" date="2018-01" db="EMBL/GenBank/DDBJ databases">
        <title>The draft genome sequence of Halioglobus japonicus S1-36.</title>
        <authorList>
            <person name="Du Z.-J."/>
            <person name="Shi M.-J."/>
        </authorList>
    </citation>
    <scope>NUCLEOTIDE SEQUENCE [LARGE SCALE GENOMIC DNA]</scope>
    <source>
        <strain evidence="3 4">S1-36</strain>
    </source>
</reference>
<dbReference type="KEGG" id="hja:BST95_10640"/>
<dbReference type="RefSeq" id="WP_084199359.1">
    <property type="nucleotide sequence ID" value="NZ_BMYL01000002.1"/>
</dbReference>
<dbReference type="Proteomes" id="UP000235162">
    <property type="component" value="Unassembled WGS sequence"/>
</dbReference>
<sequence length="152" mass="16383">MIAAANAEDQRPDILIVLADDMGWADSGAFDSEIKTPSINSIAADGVRFTNFYTNPMCAPTQVTLMSGVDHHVLGGGAFYILTAPNQQGQPGCVGYLRPELKTLGDMMRGAGYGQMLNWRPDTPTARSTATRNPVTWPSSVRTQASYLSKQT</sequence>
<keyword evidence="4" id="KW-1185">Reference proteome</keyword>
<dbReference type="EMBL" id="PKUR01000002">
    <property type="protein sequence ID" value="PLW86652.1"/>
    <property type="molecule type" value="Genomic_DNA"/>
</dbReference>
<protein>
    <recommendedName>
        <fullName evidence="2">Sulfatase N-terminal domain-containing protein</fullName>
    </recommendedName>
</protein>
<gene>
    <name evidence="3" type="ORF">C0029_09665</name>
</gene>
<comment type="caution">
    <text evidence="3">The sequence shown here is derived from an EMBL/GenBank/DDBJ whole genome shotgun (WGS) entry which is preliminary data.</text>
</comment>
<evidence type="ECO:0000313" key="4">
    <source>
        <dbReference type="Proteomes" id="UP000235162"/>
    </source>
</evidence>
<evidence type="ECO:0000259" key="2">
    <source>
        <dbReference type="Pfam" id="PF00884"/>
    </source>
</evidence>
<dbReference type="Gene3D" id="3.40.720.10">
    <property type="entry name" value="Alkaline Phosphatase, subunit A"/>
    <property type="match status" value="1"/>
</dbReference>
<dbReference type="Pfam" id="PF00884">
    <property type="entry name" value="Sulfatase"/>
    <property type="match status" value="1"/>
</dbReference>
<dbReference type="GO" id="GO:0004065">
    <property type="term" value="F:arylsulfatase activity"/>
    <property type="evidence" value="ECO:0007669"/>
    <property type="project" value="TreeGrafter"/>
</dbReference>
<dbReference type="PANTHER" id="PTHR42693:SF33">
    <property type="entry name" value="ARYLSULFATASE"/>
    <property type="match status" value="1"/>
</dbReference>
<feature type="domain" description="Sulfatase N-terminal" evidence="2">
    <location>
        <begin position="12"/>
        <end position="115"/>
    </location>
</feature>
<evidence type="ECO:0000313" key="3">
    <source>
        <dbReference type="EMBL" id="PLW86652.1"/>
    </source>
</evidence>
<dbReference type="SUPFAM" id="SSF53649">
    <property type="entry name" value="Alkaline phosphatase-like"/>
    <property type="match status" value="1"/>
</dbReference>
<proteinExistence type="inferred from homology"/>
<comment type="similarity">
    <text evidence="1">Belongs to the sulfatase family.</text>
</comment>